<dbReference type="InterPro" id="IPR058626">
    <property type="entry name" value="MdtA-like_b-barrel"/>
</dbReference>
<dbReference type="PANTHER" id="PTHR30469:SF12">
    <property type="entry name" value="MULTIDRUG RESISTANCE PROTEIN MDTA"/>
    <property type="match status" value="1"/>
</dbReference>
<dbReference type="Gene3D" id="2.40.30.170">
    <property type="match status" value="1"/>
</dbReference>
<evidence type="ECO:0000313" key="14">
    <source>
        <dbReference type="EMBL" id="MBF8647387.1"/>
    </source>
</evidence>
<dbReference type="Proteomes" id="UP000639294">
    <property type="component" value="Unassembled WGS sequence"/>
</dbReference>
<protein>
    <submittedName>
        <fullName evidence="14">Efflux RND transporter periplasmic adaptor subunit</fullName>
    </submittedName>
</protein>
<evidence type="ECO:0000256" key="1">
    <source>
        <dbReference type="ARBA" id="ARBA00004533"/>
    </source>
</evidence>
<evidence type="ECO:0000256" key="8">
    <source>
        <dbReference type="ARBA" id="ARBA00023136"/>
    </source>
</evidence>
<dbReference type="PANTHER" id="PTHR30469">
    <property type="entry name" value="MULTIDRUG RESISTANCE PROTEIN MDTA"/>
    <property type="match status" value="1"/>
</dbReference>
<evidence type="ECO:0000259" key="11">
    <source>
        <dbReference type="Pfam" id="PF25917"/>
    </source>
</evidence>
<keyword evidence="5" id="KW-1003">Cell membrane</keyword>
<dbReference type="NCBIfam" id="TIGR01730">
    <property type="entry name" value="RND_mfp"/>
    <property type="match status" value="1"/>
</dbReference>
<evidence type="ECO:0000256" key="2">
    <source>
        <dbReference type="ARBA" id="ARBA00004635"/>
    </source>
</evidence>
<keyword evidence="8" id="KW-0472">Membrane</keyword>
<dbReference type="RefSeq" id="WP_196174020.1">
    <property type="nucleotide sequence ID" value="NZ_JADLJR010000029.1"/>
</dbReference>
<dbReference type="PRINTS" id="PR01490">
    <property type="entry name" value="RTXTOXIND"/>
</dbReference>
<evidence type="ECO:0000313" key="15">
    <source>
        <dbReference type="Proteomes" id="UP000639294"/>
    </source>
</evidence>
<dbReference type="InterPro" id="IPR058625">
    <property type="entry name" value="MdtA-like_BSH"/>
</dbReference>
<comment type="similarity">
    <text evidence="3">Belongs to the membrane fusion protein (MFP) (TC 8.A.1) family.</text>
</comment>
<feature type="domain" description="Multidrug resistance protein MdtA-like alpha-helical hairpin" evidence="10">
    <location>
        <begin position="107"/>
        <end position="176"/>
    </location>
</feature>
<feature type="domain" description="Multidrug resistance protein MdtA-like barrel-sandwich hybrid" evidence="11">
    <location>
        <begin position="67"/>
        <end position="206"/>
    </location>
</feature>
<evidence type="ECO:0000256" key="9">
    <source>
        <dbReference type="SAM" id="MobiDB-lite"/>
    </source>
</evidence>
<dbReference type="Gene3D" id="1.10.287.470">
    <property type="entry name" value="Helix hairpin bin"/>
    <property type="match status" value="1"/>
</dbReference>
<feature type="domain" description="Multidrug resistance protein MdtA-like beta-barrel" evidence="12">
    <location>
        <begin position="213"/>
        <end position="297"/>
    </location>
</feature>
<dbReference type="Pfam" id="PF25944">
    <property type="entry name" value="Beta-barrel_RND"/>
    <property type="match status" value="1"/>
</dbReference>
<keyword evidence="15" id="KW-1185">Reference proteome</keyword>
<feature type="domain" description="Multidrug resistance protein MdtA-like C-terminal permuted SH3" evidence="13">
    <location>
        <begin position="302"/>
        <end position="359"/>
    </location>
</feature>
<dbReference type="Gene3D" id="2.40.50.100">
    <property type="match status" value="1"/>
</dbReference>
<dbReference type="EMBL" id="JADLJS010000025">
    <property type="protein sequence ID" value="MBF8647387.1"/>
    <property type="molecule type" value="Genomic_DNA"/>
</dbReference>
<name>A0ABS0G4C7_9PSED</name>
<evidence type="ECO:0000259" key="10">
    <source>
        <dbReference type="Pfam" id="PF25876"/>
    </source>
</evidence>
<evidence type="ECO:0000256" key="5">
    <source>
        <dbReference type="ARBA" id="ARBA00022475"/>
    </source>
</evidence>
<feature type="region of interest" description="Disordered" evidence="9">
    <location>
        <begin position="364"/>
        <end position="387"/>
    </location>
</feature>
<reference evidence="14 15" key="1">
    <citation type="submission" date="2020-10" db="EMBL/GenBank/DDBJ databases">
        <title>Genome sequences of Pseudomonas isolates.</title>
        <authorList>
            <person name="Wessels L."/>
            <person name="Reich F."/>
            <person name="Hammerl J."/>
        </authorList>
    </citation>
    <scope>NUCLEOTIDE SEQUENCE [LARGE SCALE GENOMIC DNA]</scope>
    <source>
        <strain evidence="14 15">20-MO00628-0</strain>
    </source>
</reference>
<keyword evidence="4" id="KW-0813">Transport</keyword>
<evidence type="ECO:0000256" key="4">
    <source>
        <dbReference type="ARBA" id="ARBA00022448"/>
    </source>
</evidence>
<keyword evidence="6" id="KW-0997">Cell inner membrane</keyword>
<proteinExistence type="inferred from homology"/>
<comment type="subcellular location">
    <subcellularLocation>
        <location evidence="1">Cell inner membrane</location>
    </subcellularLocation>
    <subcellularLocation>
        <location evidence="2">Membrane</location>
        <topology evidence="2">Lipid-anchor</topology>
    </subcellularLocation>
</comment>
<accession>A0ABS0G4C7</accession>
<keyword evidence="7" id="KW-0175">Coiled coil</keyword>
<gene>
    <name evidence="14" type="ORF">IRZ77_17660</name>
</gene>
<evidence type="ECO:0000259" key="13">
    <source>
        <dbReference type="Pfam" id="PF25967"/>
    </source>
</evidence>
<dbReference type="Gene3D" id="2.40.420.20">
    <property type="match status" value="1"/>
</dbReference>
<dbReference type="Pfam" id="PF25876">
    <property type="entry name" value="HH_MFP_RND"/>
    <property type="match status" value="1"/>
</dbReference>
<dbReference type="SUPFAM" id="SSF111369">
    <property type="entry name" value="HlyD-like secretion proteins"/>
    <property type="match status" value="1"/>
</dbReference>
<evidence type="ECO:0000256" key="6">
    <source>
        <dbReference type="ARBA" id="ARBA00022519"/>
    </source>
</evidence>
<dbReference type="InterPro" id="IPR058624">
    <property type="entry name" value="MdtA-like_HH"/>
</dbReference>
<dbReference type="Pfam" id="PF25967">
    <property type="entry name" value="RND-MFP_C"/>
    <property type="match status" value="1"/>
</dbReference>
<evidence type="ECO:0000256" key="7">
    <source>
        <dbReference type="ARBA" id="ARBA00023054"/>
    </source>
</evidence>
<dbReference type="Pfam" id="PF25917">
    <property type="entry name" value="BSH_RND"/>
    <property type="match status" value="1"/>
</dbReference>
<evidence type="ECO:0000256" key="3">
    <source>
        <dbReference type="ARBA" id="ARBA00009477"/>
    </source>
</evidence>
<comment type="caution">
    <text evidence="14">The sequence shown here is derived from an EMBL/GenBank/DDBJ whole genome shotgun (WGS) entry which is preliminary data.</text>
</comment>
<sequence>MRRPSRPVILAALALLVLAVAGIWFGQRQPAPAARAQTAIPVRVVSVVQQDVPRYASAIGSVLSLHSVEVRPQVEGVLTQVLVKEGQWVKEGDLLATLDDRAIRASLDQARAELGQSQAQIQVADVDLQRYRLLSTDDGVSKQTLDQQQALVNRLQATVKGNRAAITNAEVQLSYTQIRSPVTGRVGIRNVDPGNLVRTSDTRSLFSVTQIDPIAVEFSLPQQMLPTLQSLLKAPTPALVQAYMDADGERSLLGEGHLALIDNQISATTGTVRVKAEFDNKDGHLWPGQLVTIRLRTAVEENALVVPPPVVQRGVDGHFVYRLDGDKVTSVPVKVLYQDSGLNVIAGVKPGERLVLDGHSRLKPGSRVEVAPDAPAPSEIADRRSQP</sequence>
<dbReference type="InterPro" id="IPR058627">
    <property type="entry name" value="MdtA-like_C"/>
</dbReference>
<evidence type="ECO:0000259" key="12">
    <source>
        <dbReference type="Pfam" id="PF25944"/>
    </source>
</evidence>
<dbReference type="InterPro" id="IPR006143">
    <property type="entry name" value="RND_pump_MFP"/>
</dbReference>
<organism evidence="14 15">
    <name type="scientific">Pseudomonas pudica</name>
    <dbReference type="NCBI Taxonomy" id="272772"/>
    <lineage>
        <taxon>Bacteria</taxon>
        <taxon>Pseudomonadati</taxon>
        <taxon>Pseudomonadota</taxon>
        <taxon>Gammaproteobacteria</taxon>
        <taxon>Pseudomonadales</taxon>
        <taxon>Pseudomonadaceae</taxon>
        <taxon>Pseudomonas</taxon>
    </lineage>
</organism>